<evidence type="ECO:0000256" key="1">
    <source>
        <dbReference type="SAM" id="MobiDB-lite"/>
    </source>
</evidence>
<feature type="compositionally biased region" description="Low complexity" evidence="1">
    <location>
        <begin position="46"/>
        <end position="91"/>
    </location>
</feature>
<protein>
    <submittedName>
        <fullName evidence="2">Uncharacterized protein</fullName>
    </submittedName>
</protein>
<dbReference type="OrthoDB" id="3265817at2759"/>
<dbReference type="Proteomes" id="UP000193067">
    <property type="component" value="Unassembled WGS sequence"/>
</dbReference>
<organism evidence="2 3">
    <name type="scientific">Trametes coccinea (strain BRFM310)</name>
    <name type="common">Pycnoporus coccineus</name>
    <dbReference type="NCBI Taxonomy" id="1353009"/>
    <lineage>
        <taxon>Eukaryota</taxon>
        <taxon>Fungi</taxon>
        <taxon>Dikarya</taxon>
        <taxon>Basidiomycota</taxon>
        <taxon>Agaricomycotina</taxon>
        <taxon>Agaricomycetes</taxon>
        <taxon>Polyporales</taxon>
        <taxon>Polyporaceae</taxon>
        <taxon>Trametes</taxon>
    </lineage>
</organism>
<feature type="compositionally biased region" description="Polar residues" evidence="1">
    <location>
        <begin position="447"/>
        <end position="458"/>
    </location>
</feature>
<feature type="region of interest" description="Disordered" evidence="1">
    <location>
        <begin position="283"/>
        <end position="482"/>
    </location>
</feature>
<gene>
    <name evidence="2" type="ORF">PYCCODRAFT_1421267</name>
</gene>
<feature type="compositionally biased region" description="Basic and acidic residues" evidence="1">
    <location>
        <begin position="339"/>
        <end position="350"/>
    </location>
</feature>
<evidence type="ECO:0000313" key="2">
    <source>
        <dbReference type="EMBL" id="OSD08295.1"/>
    </source>
</evidence>
<name>A0A1Y2J4H7_TRAC3</name>
<evidence type="ECO:0000313" key="3">
    <source>
        <dbReference type="Proteomes" id="UP000193067"/>
    </source>
</evidence>
<feature type="compositionally biased region" description="Low complexity" evidence="1">
    <location>
        <begin position="116"/>
        <end position="186"/>
    </location>
</feature>
<proteinExistence type="predicted"/>
<dbReference type="EMBL" id="KZ084086">
    <property type="protein sequence ID" value="OSD08295.1"/>
    <property type="molecule type" value="Genomic_DNA"/>
</dbReference>
<feature type="compositionally biased region" description="Basic and acidic residues" evidence="1">
    <location>
        <begin position="390"/>
        <end position="411"/>
    </location>
</feature>
<keyword evidence="3" id="KW-1185">Reference proteome</keyword>
<sequence length="482" mass="50141">MQMVETQTQAQTVTLLDCNLPRTKSSSSDDSFTALMNAVLDSTTRASGGSLESTATSTSTSTGTASTSSTDGTADTTNTADTADSSKTSASGDGGASVRTSTTSDASAGIEMKGPALAATGRTASTSTSSSTTSSLTSLSVPATPASAGPSPSPSAASSTAPSPCPSILRSSSSSLTLPSRTGSPSITFAPLPTTEPRKRSGVHPLGVAARSRLLRHRRMLREQGLHPDDVPYPYPYSEQDQGQDGQYAQYQYRYGPGSGVQGGLGVMDDPPDTGRWGEEIREAEAGVDADEDARARAVGGRGRGPRGRTVSDPGEGDPLVSLGRLVKGAGKSLWRSISMKEVRSKETRSAEPTAEPGPVPDAQCSAHPPPASDEQTQAQENGPPPPRATPKERSATLPRKTEVHLFDDPGTRTPSAEGGVWEEDVDEESLKKLLAGPQAAPATPEKTPQPQRAQRTSIEPVANVKRPKRSSTMEVFAARIR</sequence>
<feature type="region of interest" description="Disordered" evidence="1">
    <location>
        <begin position="42"/>
        <end position="210"/>
    </location>
</feature>
<dbReference type="AlphaFoldDB" id="A0A1Y2J4H7"/>
<accession>A0A1Y2J4H7</accession>
<reference evidence="2 3" key="1">
    <citation type="journal article" date="2015" name="Biotechnol. Biofuels">
        <title>Enhanced degradation of softwood versus hardwood by the white-rot fungus Pycnoporus coccineus.</title>
        <authorList>
            <person name="Couturier M."/>
            <person name="Navarro D."/>
            <person name="Chevret D."/>
            <person name="Henrissat B."/>
            <person name="Piumi F."/>
            <person name="Ruiz-Duenas F.J."/>
            <person name="Martinez A.T."/>
            <person name="Grigoriev I.V."/>
            <person name="Riley R."/>
            <person name="Lipzen A."/>
            <person name="Berrin J.G."/>
            <person name="Master E.R."/>
            <person name="Rosso M.N."/>
        </authorList>
    </citation>
    <scope>NUCLEOTIDE SEQUENCE [LARGE SCALE GENOMIC DNA]</scope>
    <source>
        <strain evidence="2 3">BRFM310</strain>
    </source>
</reference>